<dbReference type="AlphaFoldDB" id="X0ULK5"/>
<proteinExistence type="predicted"/>
<feature type="non-terminal residue" evidence="1">
    <location>
        <position position="1"/>
    </location>
</feature>
<name>X0ULK5_9ZZZZ</name>
<gene>
    <name evidence="1" type="ORF">S01H1_46281</name>
</gene>
<organism evidence="1">
    <name type="scientific">marine sediment metagenome</name>
    <dbReference type="NCBI Taxonomy" id="412755"/>
    <lineage>
        <taxon>unclassified sequences</taxon>
        <taxon>metagenomes</taxon>
        <taxon>ecological metagenomes</taxon>
    </lineage>
</organism>
<protein>
    <submittedName>
        <fullName evidence="1">Uncharacterized protein</fullName>
    </submittedName>
</protein>
<accession>X0ULK5</accession>
<reference evidence="1" key="1">
    <citation type="journal article" date="2014" name="Front. Microbiol.">
        <title>High frequency of phylogenetically diverse reductive dehalogenase-homologous genes in deep subseafloor sedimentary metagenomes.</title>
        <authorList>
            <person name="Kawai M."/>
            <person name="Futagami T."/>
            <person name="Toyoda A."/>
            <person name="Takaki Y."/>
            <person name="Nishi S."/>
            <person name="Hori S."/>
            <person name="Arai W."/>
            <person name="Tsubouchi T."/>
            <person name="Morono Y."/>
            <person name="Uchiyama I."/>
            <person name="Ito T."/>
            <person name="Fujiyama A."/>
            <person name="Inagaki F."/>
            <person name="Takami H."/>
        </authorList>
    </citation>
    <scope>NUCLEOTIDE SEQUENCE</scope>
    <source>
        <strain evidence="1">Expedition CK06-06</strain>
    </source>
</reference>
<dbReference type="EMBL" id="BARS01029630">
    <property type="protein sequence ID" value="GAG06684.1"/>
    <property type="molecule type" value="Genomic_DNA"/>
</dbReference>
<evidence type="ECO:0000313" key="1">
    <source>
        <dbReference type="EMBL" id="GAG06684.1"/>
    </source>
</evidence>
<comment type="caution">
    <text evidence="1">The sequence shown here is derived from an EMBL/GenBank/DDBJ whole genome shotgun (WGS) entry which is preliminary data.</text>
</comment>
<sequence length="32" mass="3998">LYKELIDDIENTSLIMNYWENLDELVNEYFEE</sequence>